<feature type="transmembrane region" description="Helical" evidence="1">
    <location>
        <begin position="29"/>
        <end position="53"/>
    </location>
</feature>
<evidence type="ECO:0000313" key="2">
    <source>
        <dbReference type="EMBL" id="CDX04531.1"/>
    </source>
</evidence>
<keyword evidence="1" id="KW-0472">Membrane</keyword>
<proteinExistence type="predicted"/>
<reference evidence="3 4" key="2">
    <citation type="submission" date="2015-12" db="EMBL/GenBank/DDBJ databases">
        <title>Draft Genome Sequence of Desulfitobacterium hafniense Strain DH, a Sulfate-reducing Bacterium Isolated from Paddy Soils.</title>
        <authorList>
            <person name="Bao P."/>
            <person name="Zhang X."/>
            <person name="Li G."/>
        </authorList>
    </citation>
    <scope>NUCLEOTIDE SEQUENCE [LARGE SCALE GENOMIC DNA]</scope>
    <source>
        <strain evidence="3 4">DH</strain>
    </source>
</reference>
<dbReference type="EMBL" id="LK996017">
    <property type="protein sequence ID" value="CDX04531.1"/>
    <property type="molecule type" value="Genomic_DNA"/>
</dbReference>
<organism evidence="2">
    <name type="scientific">Desulfitobacterium hafniense</name>
    <name type="common">Desulfitobacterium frappieri</name>
    <dbReference type="NCBI Taxonomy" id="49338"/>
    <lineage>
        <taxon>Bacteria</taxon>
        <taxon>Bacillati</taxon>
        <taxon>Bacillota</taxon>
        <taxon>Clostridia</taxon>
        <taxon>Eubacteriales</taxon>
        <taxon>Desulfitobacteriaceae</taxon>
        <taxon>Desulfitobacterium</taxon>
    </lineage>
</organism>
<dbReference type="Proteomes" id="UP000054623">
    <property type="component" value="Unassembled WGS sequence"/>
</dbReference>
<dbReference type="RefSeq" id="WP_005813510.1">
    <property type="nucleotide sequence ID" value="NZ_CABKQQ010000049.1"/>
</dbReference>
<sequence>MEALADIVVKFLDLLEAQFADFRGKLFKILIAVGLIVVALVLAITAFIMFVYGVFLGLSVLMPSYLAAFAVALVAIILGGGLVLCAKKTMA</sequence>
<accession>A0A098B9I8</accession>
<dbReference type="PATRIC" id="fig|49338.4.peg.4994"/>
<evidence type="ECO:0000256" key="1">
    <source>
        <dbReference type="SAM" id="Phobius"/>
    </source>
</evidence>
<evidence type="ECO:0000313" key="4">
    <source>
        <dbReference type="Proteomes" id="UP000054623"/>
    </source>
</evidence>
<feature type="transmembrane region" description="Helical" evidence="1">
    <location>
        <begin position="65"/>
        <end position="86"/>
    </location>
</feature>
<evidence type="ECO:0000313" key="3">
    <source>
        <dbReference type="EMBL" id="KTE91602.1"/>
    </source>
</evidence>
<name>A0A098B9I8_DESHA</name>
<dbReference type="EMBL" id="LOCK01000022">
    <property type="protein sequence ID" value="KTE91602.1"/>
    <property type="molecule type" value="Genomic_DNA"/>
</dbReference>
<reference evidence="2" key="1">
    <citation type="submission" date="2014-07" db="EMBL/GenBank/DDBJ databases">
        <authorList>
            <person name="Hornung V.Bastian."/>
        </authorList>
    </citation>
    <scope>NUCLEOTIDE SEQUENCE</scope>
    <source>
        <strain evidence="2">PCE-S</strain>
    </source>
</reference>
<keyword evidence="1" id="KW-0812">Transmembrane</keyword>
<protein>
    <recommendedName>
        <fullName evidence="5">Phage holin family protein</fullName>
    </recommendedName>
</protein>
<evidence type="ECO:0008006" key="5">
    <source>
        <dbReference type="Google" id="ProtNLM"/>
    </source>
</evidence>
<gene>
    <name evidence="3" type="ORF">AT727_21620</name>
    <name evidence="2" type="ORF">DPCES_4645</name>
</gene>
<keyword evidence="1" id="KW-1133">Transmembrane helix</keyword>
<dbReference type="AlphaFoldDB" id="A0A098B9I8"/>